<comment type="caution">
    <text evidence="3">The sequence shown here is derived from an EMBL/GenBank/DDBJ whole genome shotgun (WGS) entry which is preliminary data.</text>
</comment>
<evidence type="ECO:0000313" key="3">
    <source>
        <dbReference type="EMBL" id="TSK67176.1"/>
    </source>
</evidence>
<dbReference type="InterPro" id="IPR036179">
    <property type="entry name" value="Ig-like_dom_sf"/>
</dbReference>
<organism evidence="3 4">
    <name type="scientific">Bagarius yarrelli</name>
    <name type="common">Goonch</name>
    <name type="synonym">Bagrus yarrelli</name>
    <dbReference type="NCBI Taxonomy" id="175774"/>
    <lineage>
        <taxon>Eukaryota</taxon>
        <taxon>Metazoa</taxon>
        <taxon>Chordata</taxon>
        <taxon>Craniata</taxon>
        <taxon>Vertebrata</taxon>
        <taxon>Euteleostomi</taxon>
        <taxon>Actinopterygii</taxon>
        <taxon>Neopterygii</taxon>
        <taxon>Teleostei</taxon>
        <taxon>Ostariophysi</taxon>
        <taxon>Siluriformes</taxon>
        <taxon>Sisoridae</taxon>
        <taxon>Sisorinae</taxon>
        <taxon>Bagarius</taxon>
    </lineage>
</organism>
<feature type="domain" description="Ig-like" evidence="2">
    <location>
        <begin position="39"/>
        <end position="90"/>
    </location>
</feature>
<dbReference type="PROSITE" id="PS50835">
    <property type="entry name" value="IG_LIKE"/>
    <property type="match status" value="1"/>
</dbReference>
<feature type="signal peptide" evidence="1">
    <location>
        <begin position="1"/>
        <end position="21"/>
    </location>
</feature>
<name>A0A556TTP7_BAGYA</name>
<proteinExistence type="predicted"/>
<dbReference type="InterPro" id="IPR007110">
    <property type="entry name" value="Ig-like_dom"/>
</dbReference>
<dbReference type="InterPro" id="IPR013783">
    <property type="entry name" value="Ig-like_fold"/>
</dbReference>
<gene>
    <name evidence="3" type="ORF">Baya_5153</name>
</gene>
<evidence type="ECO:0000256" key="1">
    <source>
        <dbReference type="SAM" id="SignalP"/>
    </source>
</evidence>
<keyword evidence="1" id="KW-0732">Signal</keyword>
<dbReference type="SUPFAM" id="SSF48726">
    <property type="entry name" value="Immunoglobulin"/>
    <property type="match status" value="1"/>
</dbReference>
<evidence type="ECO:0000259" key="2">
    <source>
        <dbReference type="PROSITE" id="PS50835"/>
    </source>
</evidence>
<keyword evidence="4" id="KW-1185">Reference proteome</keyword>
<dbReference type="EMBL" id="VCAZ01000018">
    <property type="protein sequence ID" value="TSK67176.1"/>
    <property type="molecule type" value="Genomic_DNA"/>
</dbReference>
<reference evidence="3 4" key="1">
    <citation type="journal article" date="2019" name="Genome Biol. Evol.">
        <title>Whole-Genome Sequencing of the Giant Devil Catfish, Bagarius yarrelli.</title>
        <authorList>
            <person name="Jiang W."/>
            <person name="Lv Y."/>
            <person name="Cheng L."/>
            <person name="Yang K."/>
            <person name="Chao B."/>
            <person name="Wang X."/>
            <person name="Li Y."/>
            <person name="Pan X."/>
            <person name="You X."/>
            <person name="Zhang Y."/>
            <person name="Yang J."/>
            <person name="Li J."/>
            <person name="Zhang X."/>
            <person name="Liu S."/>
            <person name="Sun C."/>
            <person name="Yang J."/>
            <person name="Shi Q."/>
        </authorList>
    </citation>
    <scope>NUCLEOTIDE SEQUENCE [LARGE SCALE GENOMIC DNA]</scope>
    <source>
        <strain evidence="3">JWS20170419001</strain>
        <tissue evidence="3">Muscle</tissue>
    </source>
</reference>
<dbReference type="Pfam" id="PF16681">
    <property type="entry name" value="Ig_5"/>
    <property type="match status" value="1"/>
</dbReference>
<sequence>MSGRRVSYIFLFFAVVMAVVAQDIDLLPETATVDIWDTTVKMTCPFVPQDEPDIVTVTWYKNEEKLTESDERSYTIDNYNEKNDGLYYCRQKSNEEPHYVFIKAKEPFSSSILAKRSTD</sequence>
<accession>A0A556TTP7</accession>
<dbReference type="Proteomes" id="UP000319801">
    <property type="component" value="Unassembled WGS sequence"/>
</dbReference>
<dbReference type="AlphaFoldDB" id="A0A556TTP7"/>
<protein>
    <recommendedName>
        <fullName evidence="2">Ig-like domain-containing protein</fullName>
    </recommendedName>
</protein>
<evidence type="ECO:0000313" key="4">
    <source>
        <dbReference type="Proteomes" id="UP000319801"/>
    </source>
</evidence>
<feature type="chain" id="PRO_5022197491" description="Ig-like domain-containing protein" evidence="1">
    <location>
        <begin position="22"/>
        <end position="119"/>
    </location>
</feature>
<dbReference type="Gene3D" id="2.60.40.10">
    <property type="entry name" value="Immunoglobulins"/>
    <property type="match status" value="1"/>
</dbReference>